<dbReference type="PANTHER" id="PTHR43000">
    <property type="entry name" value="DTDP-D-GLUCOSE 4,6-DEHYDRATASE-RELATED"/>
    <property type="match status" value="1"/>
</dbReference>
<dbReference type="EMBL" id="PCVM01000090">
    <property type="protein sequence ID" value="PIQ73187.1"/>
    <property type="molecule type" value="Genomic_DNA"/>
</dbReference>
<evidence type="ECO:0000259" key="2">
    <source>
        <dbReference type="Pfam" id="PF01370"/>
    </source>
</evidence>
<accession>A0A2M6ITK8</accession>
<evidence type="ECO:0000313" key="3">
    <source>
        <dbReference type="EMBL" id="PIQ73187.1"/>
    </source>
</evidence>
<feature type="domain" description="NAD-dependent epimerase/dehydratase" evidence="2">
    <location>
        <begin position="22"/>
        <end position="260"/>
    </location>
</feature>
<comment type="caution">
    <text evidence="3">The sequence shown here is derived from an EMBL/GenBank/DDBJ whole genome shotgun (WGS) entry which is preliminary data.</text>
</comment>
<dbReference type="InterPro" id="IPR001509">
    <property type="entry name" value="Epimerase_deHydtase"/>
</dbReference>
<reference evidence="3 4" key="1">
    <citation type="submission" date="2017-09" db="EMBL/GenBank/DDBJ databases">
        <title>Depth-based differentiation of microbial function through sediment-hosted aquifers and enrichment of novel symbionts in the deep terrestrial subsurface.</title>
        <authorList>
            <person name="Probst A.J."/>
            <person name="Ladd B."/>
            <person name="Jarett J.K."/>
            <person name="Geller-Mcgrath D.E."/>
            <person name="Sieber C.M."/>
            <person name="Emerson J.B."/>
            <person name="Anantharaman K."/>
            <person name="Thomas B.C."/>
            <person name="Malmstrom R."/>
            <person name="Stieglmeier M."/>
            <person name="Klingl A."/>
            <person name="Woyke T."/>
            <person name="Ryan C.M."/>
            <person name="Banfield J.F."/>
        </authorList>
    </citation>
    <scope>NUCLEOTIDE SEQUENCE [LARGE SCALE GENOMIC DNA]</scope>
    <source>
        <strain evidence="3">CG11_big_fil_rev_8_21_14_0_20_36_8</strain>
    </source>
</reference>
<dbReference type="InterPro" id="IPR036291">
    <property type="entry name" value="NAD(P)-bd_dom_sf"/>
</dbReference>
<gene>
    <name evidence="3" type="ORF">COV58_03815</name>
</gene>
<comment type="similarity">
    <text evidence="1">Belongs to the NAD(P)-dependent epimerase/dehydratase family.</text>
</comment>
<dbReference type="SUPFAM" id="SSF51735">
    <property type="entry name" value="NAD(P)-binding Rossmann-fold domains"/>
    <property type="match status" value="1"/>
</dbReference>
<protein>
    <submittedName>
        <fullName evidence="3">Sugar dehydratase</fullName>
    </submittedName>
</protein>
<evidence type="ECO:0000256" key="1">
    <source>
        <dbReference type="ARBA" id="ARBA00007637"/>
    </source>
</evidence>
<name>A0A2M6ITK8_9BACT</name>
<evidence type="ECO:0000313" key="4">
    <source>
        <dbReference type="Proteomes" id="UP000231056"/>
    </source>
</evidence>
<dbReference type="Proteomes" id="UP000231056">
    <property type="component" value="Unassembled WGS sequence"/>
</dbReference>
<sequence>MRYGKRKIHHGEFGPNMKNKTILVTGGTGFVGAHLVESLIKLGANVIVVDINLDKKSYFYTQKLDLQSTVINLDICNYSKLLNLIEKYKVEFIFHLAAQALVDAAYRDPKHTLVNNIVSTINILEAVRINPEICGLVVASSDKSYGKLHKDKYIETDPLSGDHPYDTSKSATDLITTAYCKTYGIPAVVTRFGNIYGEGDPNMSRIIPGIMNSIINDQTLEIRSDGTFIRDYLYVKDVVVGYILLAQNIDKVRGQAYNFGSDDTFSVLKLIEEVGKTLGKEIPYKIQNTAKNEIPYQSLNFDKIQSAIGWKPKETVSSTANRILDWYAKQIR</sequence>
<dbReference type="Pfam" id="PF01370">
    <property type="entry name" value="Epimerase"/>
    <property type="match status" value="1"/>
</dbReference>
<dbReference type="Gene3D" id="3.40.50.720">
    <property type="entry name" value="NAD(P)-binding Rossmann-like Domain"/>
    <property type="match status" value="1"/>
</dbReference>
<dbReference type="AlphaFoldDB" id="A0A2M6ITK8"/>
<proteinExistence type="inferred from homology"/>
<organism evidence="3 4">
    <name type="scientific">Candidatus Roizmanbacteria bacterium CG11_big_fil_rev_8_21_14_0_20_36_8</name>
    <dbReference type="NCBI Taxonomy" id="1974856"/>
    <lineage>
        <taxon>Bacteria</taxon>
        <taxon>Candidatus Roizmaniibacteriota</taxon>
    </lineage>
</organism>